<reference evidence="2" key="1">
    <citation type="submission" date="2018-11" db="EMBL/GenBank/DDBJ databases">
        <authorList>
            <consortium name="Genoscope - CEA"/>
            <person name="William W."/>
        </authorList>
    </citation>
    <scope>NUCLEOTIDE SEQUENCE</scope>
</reference>
<sequence>MEPIKLERLTSTPWLNQKNRNRQPLSNTRSNRSRDLQPLNTPTESRSIPANARAKTLTGKQSNDRAASKTRGSRST</sequence>
<organism evidence="2">
    <name type="scientific">Brassica oleracea</name>
    <name type="common">Wild cabbage</name>
    <dbReference type="NCBI Taxonomy" id="3712"/>
    <lineage>
        <taxon>Eukaryota</taxon>
        <taxon>Viridiplantae</taxon>
        <taxon>Streptophyta</taxon>
        <taxon>Embryophyta</taxon>
        <taxon>Tracheophyta</taxon>
        <taxon>Spermatophyta</taxon>
        <taxon>Magnoliopsida</taxon>
        <taxon>eudicotyledons</taxon>
        <taxon>Gunneridae</taxon>
        <taxon>Pentapetalae</taxon>
        <taxon>rosids</taxon>
        <taxon>malvids</taxon>
        <taxon>Brassicales</taxon>
        <taxon>Brassicaceae</taxon>
        <taxon>Brassiceae</taxon>
        <taxon>Brassica</taxon>
    </lineage>
</organism>
<dbReference type="EMBL" id="LR031873">
    <property type="protein sequence ID" value="VDD10754.1"/>
    <property type="molecule type" value="Genomic_DNA"/>
</dbReference>
<feature type="region of interest" description="Disordered" evidence="1">
    <location>
        <begin position="1"/>
        <end position="76"/>
    </location>
</feature>
<feature type="compositionally biased region" description="Polar residues" evidence="1">
    <location>
        <begin position="9"/>
        <end position="30"/>
    </location>
</feature>
<dbReference type="AlphaFoldDB" id="A0A3P6CCI8"/>
<evidence type="ECO:0000256" key="1">
    <source>
        <dbReference type="SAM" id="MobiDB-lite"/>
    </source>
</evidence>
<name>A0A3P6CCI8_BRAOL</name>
<evidence type="ECO:0000313" key="2">
    <source>
        <dbReference type="EMBL" id="VDD10754.1"/>
    </source>
</evidence>
<accession>A0A3P6CCI8</accession>
<gene>
    <name evidence="2" type="ORF">BOLC4T25809H</name>
</gene>
<protein>
    <submittedName>
        <fullName evidence="2">Uncharacterized protein</fullName>
    </submittedName>
</protein>
<proteinExistence type="predicted"/>
<feature type="compositionally biased region" description="Polar residues" evidence="1">
    <location>
        <begin position="38"/>
        <end position="48"/>
    </location>
</feature>